<evidence type="ECO:0000313" key="2">
    <source>
        <dbReference type="EMBL" id="EJT68575.1"/>
    </source>
</evidence>
<dbReference type="Proteomes" id="UP000006039">
    <property type="component" value="Unassembled WGS sequence"/>
</dbReference>
<dbReference type="InterPro" id="IPR011009">
    <property type="entry name" value="Kinase-like_dom_sf"/>
</dbReference>
<dbReference type="GeneID" id="20354308"/>
<proteinExistence type="predicted"/>
<reference evidence="3" key="4">
    <citation type="journal article" date="2015" name="G3 (Bethesda)">
        <title>Genome sequences of three phytopathogenic species of the Magnaporthaceae family of fungi.</title>
        <authorList>
            <person name="Okagaki L.H."/>
            <person name="Nunes C.C."/>
            <person name="Sailsbery J."/>
            <person name="Clay B."/>
            <person name="Brown D."/>
            <person name="John T."/>
            <person name="Oh Y."/>
            <person name="Young N."/>
            <person name="Fitzgerald M."/>
            <person name="Haas B.J."/>
            <person name="Zeng Q."/>
            <person name="Young S."/>
            <person name="Adiconis X."/>
            <person name="Fan L."/>
            <person name="Levin J.Z."/>
            <person name="Mitchell T.K."/>
            <person name="Okubara P.A."/>
            <person name="Farman M.L."/>
            <person name="Kohn L.M."/>
            <person name="Birren B."/>
            <person name="Ma L.-J."/>
            <person name="Dean R.A."/>
        </authorList>
    </citation>
    <scope>NUCLEOTIDE SEQUENCE</scope>
    <source>
        <strain evidence="3">R3-111a-1</strain>
    </source>
</reference>
<dbReference type="EMBL" id="GL385459">
    <property type="protein sequence ID" value="EJT68575.1"/>
    <property type="molecule type" value="Genomic_DNA"/>
</dbReference>
<reference evidence="2" key="2">
    <citation type="submission" date="2010-07" db="EMBL/GenBank/DDBJ databases">
        <authorList>
            <consortium name="The Broad Institute Genome Sequencing Platform"/>
            <consortium name="Broad Institute Genome Sequencing Center for Infectious Disease"/>
            <person name="Ma L.-J."/>
            <person name="Dead R."/>
            <person name="Young S."/>
            <person name="Zeng Q."/>
            <person name="Koehrsen M."/>
            <person name="Alvarado L."/>
            <person name="Berlin A."/>
            <person name="Chapman S.B."/>
            <person name="Chen Z."/>
            <person name="Freedman E."/>
            <person name="Gellesch M."/>
            <person name="Goldberg J."/>
            <person name="Griggs A."/>
            <person name="Gujja S."/>
            <person name="Heilman E.R."/>
            <person name="Heiman D."/>
            <person name="Hepburn T."/>
            <person name="Howarth C."/>
            <person name="Jen D."/>
            <person name="Larson L."/>
            <person name="Mehta T."/>
            <person name="Neiman D."/>
            <person name="Pearson M."/>
            <person name="Roberts A."/>
            <person name="Saif S."/>
            <person name="Shea T."/>
            <person name="Shenoy N."/>
            <person name="Sisk P."/>
            <person name="Stolte C."/>
            <person name="Sykes S."/>
            <person name="Walk T."/>
            <person name="White J."/>
            <person name="Yandava C."/>
            <person name="Haas B."/>
            <person name="Nusbaum C."/>
            <person name="Birren B."/>
        </authorList>
    </citation>
    <scope>NUCLEOTIDE SEQUENCE</scope>
    <source>
        <strain evidence="2">R3-111a-1</strain>
    </source>
</reference>
<reference evidence="4" key="1">
    <citation type="submission" date="2010-07" db="EMBL/GenBank/DDBJ databases">
        <title>The genome sequence of Gaeumannomyces graminis var. tritici strain R3-111a-1.</title>
        <authorList>
            <consortium name="The Broad Institute Genome Sequencing Platform"/>
            <person name="Ma L.-J."/>
            <person name="Dead R."/>
            <person name="Young S."/>
            <person name="Zeng Q."/>
            <person name="Koehrsen M."/>
            <person name="Alvarado L."/>
            <person name="Berlin A."/>
            <person name="Chapman S.B."/>
            <person name="Chen Z."/>
            <person name="Freedman E."/>
            <person name="Gellesch M."/>
            <person name="Goldberg J."/>
            <person name="Griggs A."/>
            <person name="Gujja S."/>
            <person name="Heilman E.R."/>
            <person name="Heiman D."/>
            <person name="Hepburn T."/>
            <person name="Howarth C."/>
            <person name="Jen D."/>
            <person name="Larson L."/>
            <person name="Mehta T."/>
            <person name="Neiman D."/>
            <person name="Pearson M."/>
            <person name="Roberts A."/>
            <person name="Saif S."/>
            <person name="Shea T."/>
            <person name="Shenoy N."/>
            <person name="Sisk P."/>
            <person name="Stolte C."/>
            <person name="Sykes S."/>
            <person name="Walk T."/>
            <person name="White J."/>
            <person name="Yandava C."/>
            <person name="Haas B."/>
            <person name="Nusbaum C."/>
            <person name="Birren B."/>
        </authorList>
    </citation>
    <scope>NUCLEOTIDE SEQUENCE [LARGE SCALE GENOMIC DNA]</scope>
    <source>
        <strain evidence="4">R3-111a-1</strain>
    </source>
</reference>
<name>J3PK05_GAET3</name>
<dbReference type="VEuPathDB" id="FungiDB:GGTG_13850"/>
<protein>
    <recommendedName>
        <fullName evidence="1">Aminoglycoside phosphotransferase domain-containing protein</fullName>
    </recommendedName>
</protein>
<dbReference type="InterPro" id="IPR002575">
    <property type="entry name" value="Aminoglycoside_PTrfase"/>
</dbReference>
<reference evidence="2" key="3">
    <citation type="submission" date="2010-09" db="EMBL/GenBank/DDBJ databases">
        <title>Annotation of Gaeumannomyces graminis var. tritici R3-111a-1.</title>
        <authorList>
            <consortium name="The Broad Institute Genome Sequencing Platform"/>
            <person name="Ma L.-J."/>
            <person name="Dead R."/>
            <person name="Young S.K."/>
            <person name="Zeng Q."/>
            <person name="Gargeya S."/>
            <person name="Fitzgerald M."/>
            <person name="Haas B."/>
            <person name="Abouelleil A."/>
            <person name="Alvarado L."/>
            <person name="Arachchi H.M."/>
            <person name="Berlin A."/>
            <person name="Brown A."/>
            <person name="Chapman S.B."/>
            <person name="Chen Z."/>
            <person name="Dunbar C."/>
            <person name="Freedman E."/>
            <person name="Gearin G."/>
            <person name="Gellesch M."/>
            <person name="Goldberg J."/>
            <person name="Griggs A."/>
            <person name="Gujja S."/>
            <person name="Heiman D."/>
            <person name="Howarth C."/>
            <person name="Larson L."/>
            <person name="Lui A."/>
            <person name="MacDonald P.J.P."/>
            <person name="Mehta T."/>
            <person name="Montmayeur A."/>
            <person name="Murphy C."/>
            <person name="Neiman D."/>
            <person name="Pearson M."/>
            <person name="Priest M."/>
            <person name="Roberts A."/>
            <person name="Saif S."/>
            <person name="Shea T."/>
            <person name="Shenoy N."/>
            <person name="Sisk P."/>
            <person name="Stolte C."/>
            <person name="Sykes S."/>
            <person name="Yandava C."/>
            <person name="Wortman J."/>
            <person name="Nusbaum C."/>
            <person name="Birren B."/>
        </authorList>
    </citation>
    <scope>NUCLEOTIDE SEQUENCE</scope>
    <source>
        <strain evidence="2">R3-111a-1</strain>
    </source>
</reference>
<gene>
    <name evidence="3" type="primary">20354308</name>
    <name evidence="2" type="ORF">GGTG_13850</name>
</gene>
<dbReference type="Gene3D" id="3.90.1200.10">
    <property type="match status" value="1"/>
</dbReference>
<dbReference type="AlphaFoldDB" id="J3PK05"/>
<evidence type="ECO:0000313" key="3">
    <source>
        <dbReference type="EnsemblFungi" id="EJT68575"/>
    </source>
</evidence>
<dbReference type="eggNOG" id="ENOG502SNHJ">
    <property type="taxonomic scope" value="Eukaryota"/>
</dbReference>
<evidence type="ECO:0000313" key="4">
    <source>
        <dbReference type="Proteomes" id="UP000006039"/>
    </source>
</evidence>
<dbReference type="STRING" id="644352.J3PK05"/>
<dbReference type="EnsemblFungi" id="EJT68575">
    <property type="protein sequence ID" value="EJT68575"/>
    <property type="gene ID" value="GGTG_13850"/>
</dbReference>
<dbReference type="SUPFAM" id="SSF56112">
    <property type="entry name" value="Protein kinase-like (PK-like)"/>
    <property type="match status" value="1"/>
</dbReference>
<reference evidence="3" key="5">
    <citation type="submission" date="2018-04" db="UniProtKB">
        <authorList>
            <consortium name="EnsemblFungi"/>
        </authorList>
    </citation>
    <scope>IDENTIFICATION</scope>
    <source>
        <strain evidence="3">R3-111a-1</strain>
    </source>
</reference>
<accession>J3PK05</accession>
<sequence length="359" mass="38481">MEHLLKYVPSRAAVLTVSPVVNQRFFERNPGLTEQICLEQAAQILGCPASSIRPVAIQGAESFTVTKTDARPGDSGIVQFRDLSSPLNIDTLALARRTYGDMIPACNAITCGLSDKAHVYLMTLAGGIAFCAAKQDFYQDHDAERLTATVVDFASFVASSLSTARQNADDAALAQAYEKLAPWEASLPARFQPRLAEVRARLPAIFGGEFPQVLNHADLVEMNIQADGLSGGIAGVIDWEGAAYGPFGVALASLETLLGVCTGEGVWIWHPGQERLRAFFYETLTAELGRHPQARYLGADDIEAARAFGLFIMYGSWAAQANDHDNGSELGAACLEVGLGEGTAVQPFLQLLPRGGHRG</sequence>
<dbReference type="Pfam" id="PF01636">
    <property type="entry name" value="APH"/>
    <property type="match status" value="1"/>
</dbReference>
<feature type="domain" description="Aminoglycoside phosphotransferase" evidence="1">
    <location>
        <begin position="118"/>
        <end position="253"/>
    </location>
</feature>
<organism evidence="2">
    <name type="scientific">Gaeumannomyces tritici (strain R3-111a-1)</name>
    <name type="common">Wheat and barley take-all root rot fungus</name>
    <name type="synonym">Gaeumannomyces graminis var. tritici</name>
    <dbReference type="NCBI Taxonomy" id="644352"/>
    <lineage>
        <taxon>Eukaryota</taxon>
        <taxon>Fungi</taxon>
        <taxon>Dikarya</taxon>
        <taxon>Ascomycota</taxon>
        <taxon>Pezizomycotina</taxon>
        <taxon>Sordariomycetes</taxon>
        <taxon>Sordariomycetidae</taxon>
        <taxon>Magnaporthales</taxon>
        <taxon>Magnaporthaceae</taxon>
        <taxon>Gaeumannomyces</taxon>
    </lineage>
</organism>
<evidence type="ECO:0000259" key="1">
    <source>
        <dbReference type="Pfam" id="PF01636"/>
    </source>
</evidence>
<dbReference type="RefSeq" id="XP_009230036.1">
    <property type="nucleotide sequence ID" value="XM_009231772.1"/>
</dbReference>
<keyword evidence="4" id="KW-1185">Reference proteome</keyword>
<dbReference type="OrthoDB" id="5598852at2759"/>
<dbReference type="HOGENOM" id="CLU_038193_1_1_1"/>